<dbReference type="Proteomes" id="UP000697710">
    <property type="component" value="Unassembled WGS sequence"/>
</dbReference>
<dbReference type="PANTHER" id="PTHR30576">
    <property type="entry name" value="COLANIC BIOSYNTHESIS UDP-GLUCOSE LIPID CARRIER TRANSFERASE"/>
    <property type="match status" value="1"/>
</dbReference>
<keyword evidence="4" id="KW-0808">Transferase</keyword>
<keyword evidence="2" id="KW-1133">Transmembrane helix</keyword>
<dbReference type="PANTHER" id="PTHR30576:SF0">
    <property type="entry name" value="UNDECAPRENYL-PHOSPHATE N-ACETYLGALACTOSAMINYL 1-PHOSPHATE TRANSFERASE-RELATED"/>
    <property type="match status" value="1"/>
</dbReference>
<feature type="transmembrane region" description="Helical" evidence="2">
    <location>
        <begin position="24"/>
        <end position="46"/>
    </location>
</feature>
<evidence type="ECO:0000256" key="2">
    <source>
        <dbReference type="SAM" id="Phobius"/>
    </source>
</evidence>
<protein>
    <submittedName>
        <fullName evidence="4">Sugar transferase</fullName>
    </submittedName>
</protein>
<keyword evidence="2" id="KW-0472">Membrane</keyword>
<keyword evidence="2" id="KW-0812">Transmembrane</keyword>
<proteinExistence type="inferred from homology"/>
<name>A0A956LYH4_UNCEI</name>
<feature type="domain" description="Bacterial sugar transferase" evidence="3">
    <location>
        <begin position="19"/>
        <end position="195"/>
    </location>
</feature>
<evidence type="ECO:0000256" key="1">
    <source>
        <dbReference type="ARBA" id="ARBA00006464"/>
    </source>
</evidence>
<comment type="similarity">
    <text evidence="1">Belongs to the bacterial sugar transferase family.</text>
</comment>
<comment type="caution">
    <text evidence="4">The sequence shown here is derived from an EMBL/GenBank/DDBJ whole genome shotgun (WGS) entry which is preliminary data.</text>
</comment>
<evidence type="ECO:0000259" key="3">
    <source>
        <dbReference type="Pfam" id="PF02397"/>
    </source>
</evidence>
<dbReference type="Pfam" id="PF02397">
    <property type="entry name" value="Bac_transf"/>
    <property type="match status" value="1"/>
</dbReference>
<dbReference type="EMBL" id="JAGQHR010000299">
    <property type="protein sequence ID" value="MCA9728100.1"/>
    <property type="molecule type" value="Genomic_DNA"/>
</dbReference>
<organism evidence="4 5">
    <name type="scientific">Eiseniibacteriota bacterium</name>
    <dbReference type="NCBI Taxonomy" id="2212470"/>
    <lineage>
        <taxon>Bacteria</taxon>
        <taxon>Candidatus Eiseniibacteriota</taxon>
    </lineage>
</organism>
<dbReference type="AlphaFoldDB" id="A0A956LYH4"/>
<dbReference type="InterPro" id="IPR003362">
    <property type="entry name" value="Bact_transf"/>
</dbReference>
<evidence type="ECO:0000313" key="5">
    <source>
        <dbReference type="Proteomes" id="UP000697710"/>
    </source>
</evidence>
<dbReference type="GO" id="GO:0016780">
    <property type="term" value="F:phosphotransferase activity, for other substituted phosphate groups"/>
    <property type="evidence" value="ECO:0007669"/>
    <property type="project" value="TreeGrafter"/>
</dbReference>
<sequence>MPRETPAAPSGFYPRFLKPSCDRIVAGIAVVCLGPLLLLLAAWVALDSPGGAFFHQERVGRFGRPFRLHKFRSMVTGAEKQGAGALVEQNDSRITRSGKFLRATSLDELPQLFNIAKGEMSLIGPRPTLQYQVDQYDDFQRRRLLVKPGLTGLAQIRGRKSLSWPERIRADVEYVDTISLALDLTILVRTPATLLGGEGQAASDHWKGRGQG</sequence>
<gene>
    <name evidence="4" type="ORF">KC729_10485</name>
</gene>
<reference evidence="4" key="2">
    <citation type="journal article" date="2021" name="Microbiome">
        <title>Successional dynamics and alternative stable states in a saline activated sludge microbial community over 9 years.</title>
        <authorList>
            <person name="Wang Y."/>
            <person name="Ye J."/>
            <person name="Ju F."/>
            <person name="Liu L."/>
            <person name="Boyd J.A."/>
            <person name="Deng Y."/>
            <person name="Parks D.H."/>
            <person name="Jiang X."/>
            <person name="Yin X."/>
            <person name="Woodcroft B.J."/>
            <person name="Tyson G.W."/>
            <person name="Hugenholtz P."/>
            <person name="Polz M.F."/>
            <person name="Zhang T."/>
        </authorList>
    </citation>
    <scope>NUCLEOTIDE SEQUENCE</scope>
    <source>
        <strain evidence="4">HKST-UBA01</strain>
    </source>
</reference>
<accession>A0A956LYH4</accession>
<reference evidence="4" key="1">
    <citation type="submission" date="2020-04" db="EMBL/GenBank/DDBJ databases">
        <authorList>
            <person name="Zhang T."/>
        </authorList>
    </citation>
    <scope>NUCLEOTIDE SEQUENCE</scope>
    <source>
        <strain evidence="4">HKST-UBA01</strain>
    </source>
</reference>
<evidence type="ECO:0000313" key="4">
    <source>
        <dbReference type="EMBL" id="MCA9728100.1"/>
    </source>
</evidence>